<evidence type="ECO:0000256" key="1">
    <source>
        <dbReference type="SAM" id="Phobius"/>
    </source>
</evidence>
<keyword evidence="1" id="KW-0812">Transmembrane</keyword>
<organism evidence="2 3">
    <name type="scientific">Trichoderma asperellum (strain ATCC 204424 / CBS 433.97 / NBRC 101777)</name>
    <dbReference type="NCBI Taxonomy" id="1042311"/>
    <lineage>
        <taxon>Eukaryota</taxon>
        <taxon>Fungi</taxon>
        <taxon>Dikarya</taxon>
        <taxon>Ascomycota</taxon>
        <taxon>Pezizomycotina</taxon>
        <taxon>Sordariomycetes</taxon>
        <taxon>Hypocreomycetidae</taxon>
        <taxon>Hypocreales</taxon>
        <taxon>Hypocreaceae</taxon>
        <taxon>Trichoderma</taxon>
    </lineage>
</organism>
<dbReference type="Proteomes" id="UP000240493">
    <property type="component" value="Unassembled WGS sequence"/>
</dbReference>
<gene>
    <name evidence="2" type="ORF">M441DRAFT_60849</name>
</gene>
<evidence type="ECO:0000313" key="2">
    <source>
        <dbReference type="EMBL" id="PTB37681.1"/>
    </source>
</evidence>
<keyword evidence="3" id="KW-1185">Reference proteome</keyword>
<name>A0A2T3YYN1_TRIA4</name>
<proteinExistence type="predicted"/>
<sequence length="61" mass="7036">MLQLYVAQGVNCILLIRNINITIVFPVQFWSLILGLSVTGTLQTRVYHGPHRIKSRMLRRS</sequence>
<evidence type="ECO:0000313" key="3">
    <source>
        <dbReference type="Proteomes" id="UP000240493"/>
    </source>
</evidence>
<keyword evidence="1" id="KW-1133">Transmembrane helix</keyword>
<dbReference type="AlphaFoldDB" id="A0A2T3YYN1"/>
<accession>A0A2T3YYN1</accession>
<feature type="transmembrane region" description="Helical" evidence="1">
    <location>
        <begin position="27"/>
        <end position="47"/>
    </location>
</feature>
<dbReference type="EMBL" id="KZ679267">
    <property type="protein sequence ID" value="PTB37681.1"/>
    <property type="molecule type" value="Genomic_DNA"/>
</dbReference>
<reference evidence="2 3" key="1">
    <citation type="submission" date="2016-07" db="EMBL/GenBank/DDBJ databases">
        <title>Multiple horizontal gene transfer events from other fungi enriched the ability of initially mycotrophic Trichoderma (Ascomycota) to feed on dead plant biomass.</title>
        <authorList>
            <consortium name="DOE Joint Genome Institute"/>
            <person name="Aerts A."/>
            <person name="Atanasova L."/>
            <person name="Chenthamara K."/>
            <person name="Zhang J."/>
            <person name="Grujic M."/>
            <person name="Henrissat B."/>
            <person name="Kuo A."/>
            <person name="Salamov A."/>
            <person name="Lipzen A."/>
            <person name="Labutti K."/>
            <person name="Barry K."/>
            <person name="Miao Y."/>
            <person name="Rahimi M.J."/>
            <person name="Shen Q."/>
            <person name="Grigoriev I.V."/>
            <person name="Kubicek C.P."/>
            <person name="Druzhinina I.S."/>
        </authorList>
    </citation>
    <scope>NUCLEOTIDE SEQUENCE [LARGE SCALE GENOMIC DNA]</scope>
    <source>
        <strain evidence="2 3">CBS 433.97</strain>
    </source>
</reference>
<keyword evidence="1" id="KW-0472">Membrane</keyword>
<protein>
    <submittedName>
        <fullName evidence="2">Uncharacterized protein</fullName>
    </submittedName>
</protein>